<dbReference type="AlphaFoldDB" id="A0A5B7JPD3"/>
<feature type="signal peptide" evidence="2">
    <location>
        <begin position="1"/>
        <end position="27"/>
    </location>
</feature>
<name>A0A5B7JPD3_PORTR</name>
<proteinExistence type="predicted"/>
<feature type="compositionally biased region" description="Polar residues" evidence="1">
    <location>
        <begin position="44"/>
        <end position="60"/>
    </location>
</feature>
<reference evidence="3 4" key="1">
    <citation type="submission" date="2019-05" db="EMBL/GenBank/DDBJ databases">
        <title>Another draft genome of Portunus trituberculatus and its Hox gene families provides insights of decapod evolution.</title>
        <authorList>
            <person name="Jeong J.-H."/>
            <person name="Song I."/>
            <person name="Kim S."/>
            <person name="Choi T."/>
            <person name="Kim D."/>
            <person name="Ryu S."/>
            <person name="Kim W."/>
        </authorList>
    </citation>
    <scope>NUCLEOTIDE SEQUENCE [LARGE SCALE GENOMIC DNA]</scope>
    <source>
        <tissue evidence="3">Muscle</tissue>
    </source>
</reference>
<gene>
    <name evidence="3" type="ORF">E2C01_091554</name>
</gene>
<dbReference type="Proteomes" id="UP000324222">
    <property type="component" value="Unassembled WGS sequence"/>
</dbReference>
<sequence>MSVSCPASLAHVFLMRILHLPLEPARSFTTSKNPCKNTSKDTGTKVVRTSQHSSFPPKSS</sequence>
<dbReference type="EMBL" id="VSRR010105418">
    <property type="protein sequence ID" value="MPC96303.1"/>
    <property type="molecule type" value="Genomic_DNA"/>
</dbReference>
<keyword evidence="2" id="KW-0732">Signal</keyword>
<organism evidence="3 4">
    <name type="scientific">Portunus trituberculatus</name>
    <name type="common">Swimming crab</name>
    <name type="synonym">Neptunus trituberculatus</name>
    <dbReference type="NCBI Taxonomy" id="210409"/>
    <lineage>
        <taxon>Eukaryota</taxon>
        <taxon>Metazoa</taxon>
        <taxon>Ecdysozoa</taxon>
        <taxon>Arthropoda</taxon>
        <taxon>Crustacea</taxon>
        <taxon>Multicrustacea</taxon>
        <taxon>Malacostraca</taxon>
        <taxon>Eumalacostraca</taxon>
        <taxon>Eucarida</taxon>
        <taxon>Decapoda</taxon>
        <taxon>Pleocyemata</taxon>
        <taxon>Brachyura</taxon>
        <taxon>Eubrachyura</taxon>
        <taxon>Portunoidea</taxon>
        <taxon>Portunidae</taxon>
        <taxon>Portuninae</taxon>
        <taxon>Portunus</taxon>
    </lineage>
</organism>
<evidence type="ECO:0000256" key="1">
    <source>
        <dbReference type="SAM" id="MobiDB-lite"/>
    </source>
</evidence>
<accession>A0A5B7JPD3</accession>
<comment type="caution">
    <text evidence="3">The sequence shown here is derived from an EMBL/GenBank/DDBJ whole genome shotgun (WGS) entry which is preliminary data.</text>
</comment>
<feature type="compositionally biased region" description="Polar residues" evidence="1">
    <location>
        <begin position="28"/>
        <end position="37"/>
    </location>
</feature>
<evidence type="ECO:0000256" key="2">
    <source>
        <dbReference type="SAM" id="SignalP"/>
    </source>
</evidence>
<protein>
    <submittedName>
        <fullName evidence="3">Uncharacterized protein</fullName>
    </submittedName>
</protein>
<evidence type="ECO:0000313" key="4">
    <source>
        <dbReference type="Proteomes" id="UP000324222"/>
    </source>
</evidence>
<keyword evidence="4" id="KW-1185">Reference proteome</keyword>
<evidence type="ECO:0000313" key="3">
    <source>
        <dbReference type="EMBL" id="MPC96303.1"/>
    </source>
</evidence>
<feature type="region of interest" description="Disordered" evidence="1">
    <location>
        <begin position="28"/>
        <end position="60"/>
    </location>
</feature>
<feature type="chain" id="PRO_5022820601" evidence="2">
    <location>
        <begin position="28"/>
        <end position="60"/>
    </location>
</feature>